<keyword evidence="3" id="KW-1185">Reference proteome</keyword>
<dbReference type="GO" id="GO:0045332">
    <property type="term" value="P:phospholipid translocation"/>
    <property type="evidence" value="ECO:0007669"/>
    <property type="project" value="TreeGrafter"/>
</dbReference>
<dbReference type="AlphaFoldDB" id="A0AAV7MZ67"/>
<dbReference type="InterPro" id="IPR023298">
    <property type="entry name" value="ATPase_P-typ_TM_dom_sf"/>
</dbReference>
<dbReference type="SUPFAM" id="SSF81665">
    <property type="entry name" value="Calcium ATPase, transmembrane domain M"/>
    <property type="match status" value="1"/>
</dbReference>
<dbReference type="GO" id="GO:0140326">
    <property type="term" value="F:ATPase-coupled intramembrane lipid transporter activity"/>
    <property type="evidence" value="ECO:0007669"/>
    <property type="project" value="TreeGrafter"/>
</dbReference>
<feature type="transmembrane region" description="Helical" evidence="1">
    <location>
        <begin position="65"/>
        <end position="91"/>
    </location>
</feature>
<evidence type="ECO:0000313" key="3">
    <source>
        <dbReference type="Proteomes" id="UP001066276"/>
    </source>
</evidence>
<dbReference type="PANTHER" id="PTHR24092">
    <property type="entry name" value="PROBABLE PHOSPHOLIPID-TRANSPORTING ATPASE"/>
    <property type="match status" value="1"/>
</dbReference>
<reference evidence="2" key="1">
    <citation type="journal article" date="2022" name="bioRxiv">
        <title>Sequencing and chromosome-scale assembly of the giantPleurodeles waltlgenome.</title>
        <authorList>
            <person name="Brown T."/>
            <person name="Elewa A."/>
            <person name="Iarovenko S."/>
            <person name="Subramanian E."/>
            <person name="Araus A.J."/>
            <person name="Petzold A."/>
            <person name="Susuki M."/>
            <person name="Suzuki K.-i.T."/>
            <person name="Hayashi T."/>
            <person name="Toyoda A."/>
            <person name="Oliveira C."/>
            <person name="Osipova E."/>
            <person name="Leigh N.D."/>
            <person name="Simon A."/>
            <person name="Yun M.H."/>
        </authorList>
    </citation>
    <scope>NUCLEOTIDE SEQUENCE</scope>
    <source>
        <strain evidence="2">20211129_DDA</strain>
        <tissue evidence="2">Liver</tissue>
    </source>
</reference>
<evidence type="ECO:0000256" key="1">
    <source>
        <dbReference type="SAM" id="Phobius"/>
    </source>
</evidence>
<keyword evidence="1" id="KW-0472">Membrane</keyword>
<protein>
    <submittedName>
        <fullName evidence="2">Uncharacterized protein</fullName>
    </submittedName>
</protein>
<feature type="transmembrane region" description="Helical" evidence="1">
    <location>
        <begin position="22"/>
        <end position="44"/>
    </location>
</feature>
<name>A0AAV7MZ67_PLEWA</name>
<dbReference type="Proteomes" id="UP001066276">
    <property type="component" value="Chromosome 9"/>
</dbReference>
<evidence type="ECO:0000313" key="2">
    <source>
        <dbReference type="EMBL" id="KAJ1107719.1"/>
    </source>
</evidence>
<feature type="transmembrane region" description="Helical" evidence="1">
    <location>
        <begin position="111"/>
        <end position="136"/>
    </location>
</feature>
<accession>A0AAV7MZ67</accession>
<keyword evidence="1" id="KW-1133">Transmembrane helix</keyword>
<keyword evidence="1" id="KW-0812">Transmembrane</keyword>
<gene>
    <name evidence="2" type="ORF">NDU88_005108</name>
</gene>
<dbReference type="GO" id="GO:0007030">
    <property type="term" value="P:Golgi organization"/>
    <property type="evidence" value="ECO:0007669"/>
    <property type="project" value="TreeGrafter"/>
</dbReference>
<dbReference type="GO" id="GO:0005886">
    <property type="term" value="C:plasma membrane"/>
    <property type="evidence" value="ECO:0007669"/>
    <property type="project" value="TreeGrafter"/>
</dbReference>
<dbReference type="GO" id="GO:0005802">
    <property type="term" value="C:trans-Golgi network"/>
    <property type="evidence" value="ECO:0007669"/>
    <property type="project" value="TreeGrafter"/>
</dbReference>
<dbReference type="EMBL" id="JANPWB010000013">
    <property type="protein sequence ID" value="KAJ1107719.1"/>
    <property type="molecule type" value="Genomic_DNA"/>
</dbReference>
<sequence length="137" mass="15608">MHTFVGNLEWKGEKHPLDNEKMLLRGCSIRNTAACYGLVVYAGFDTKIMKNSGKVKVKRTRLDSLMNMIVVLILVIIFICAFVFAVVSGLWQQTIQTKHSYVPAVLPQFTPAFYSFILFWGYVILTNLLVPIMLFIT</sequence>
<comment type="caution">
    <text evidence="2">The sequence shown here is derived from an EMBL/GenBank/DDBJ whole genome shotgun (WGS) entry which is preliminary data.</text>
</comment>
<proteinExistence type="predicted"/>
<dbReference type="PANTHER" id="PTHR24092:SF78">
    <property type="entry name" value="PHOSPHOLIPID-TRANSPORTING ATPASE IK"/>
    <property type="match status" value="1"/>
</dbReference>
<organism evidence="2 3">
    <name type="scientific">Pleurodeles waltl</name>
    <name type="common">Iberian ribbed newt</name>
    <dbReference type="NCBI Taxonomy" id="8319"/>
    <lineage>
        <taxon>Eukaryota</taxon>
        <taxon>Metazoa</taxon>
        <taxon>Chordata</taxon>
        <taxon>Craniata</taxon>
        <taxon>Vertebrata</taxon>
        <taxon>Euteleostomi</taxon>
        <taxon>Amphibia</taxon>
        <taxon>Batrachia</taxon>
        <taxon>Caudata</taxon>
        <taxon>Salamandroidea</taxon>
        <taxon>Salamandridae</taxon>
        <taxon>Pleurodelinae</taxon>
        <taxon>Pleurodeles</taxon>
    </lineage>
</organism>